<dbReference type="EMBL" id="BOMN01000118">
    <property type="protein sequence ID" value="GIE25371.1"/>
    <property type="molecule type" value="Genomic_DNA"/>
</dbReference>
<evidence type="ECO:0000313" key="2">
    <source>
        <dbReference type="EMBL" id="GIE25371.1"/>
    </source>
</evidence>
<protein>
    <recommendedName>
        <fullName evidence="4">FecR family protein</fullName>
    </recommendedName>
</protein>
<dbReference type="Proteomes" id="UP000603200">
    <property type="component" value="Unassembled WGS sequence"/>
</dbReference>
<name>A0ABQ4A3E0_9ACTN</name>
<feature type="compositionally biased region" description="Polar residues" evidence="1">
    <location>
        <begin position="176"/>
        <end position="194"/>
    </location>
</feature>
<reference evidence="2 3" key="1">
    <citation type="submission" date="2021-01" db="EMBL/GenBank/DDBJ databases">
        <title>Whole genome shotgun sequence of Actinoplanes humidus NBRC 14915.</title>
        <authorList>
            <person name="Komaki H."/>
            <person name="Tamura T."/>
        </authorList>
    </citation>
    <scope>NUCLEOTIDE SEQUENCE [LARGE SCALE GENOMIC DNA]</scope>
    <source>
        <strain evidence="2 3">NBRC 14915</strain>
    </source>
</reference>
<accession>A0ABQ4A3E0</accession>
<feature type="compositionally biased region" description="Low complexity" evidence="1">
    <location>
        <begin position="320"/>
        <end position="344"/>
    </location>
</feature>
<feature type="compositionally biased region" description="Gly residues" evidence="1">
    <location>
        <begin position="63"/>
        <end position="77"/>
    </location>
</feature>
<keyword evidence="3" id="KW-1185">Reference proteome</keyword>
<gene>
    <name evidence="2" type="ORF">Ahu01nite_084730</name>
</gene>
<feature type="compositionally biased region" description="Basic and acidic residues" evidence="1">
    <location>
        <begin position="97"/>
        <end position="125"/>
    </location>
</feature>
<evidence type="ECO:0008006" key="4">
    <source>
        <dbReference type="Google" id="ProtNLM"/>
    </source>
</evidence>
<feature type="compositionally biased region" description="Basic and acidic residues" evidence="1">
    <location>
        <begin position="401"/>
        <end position="440"/>
    </location>
</feature>
<feature type="compositionally biased region" description="Basic and acidic residues" evidence="1">
    <location>
        <begin position="276"/>
        <end position="285"/>
    </location>
</feature>
<comment type="caution">
    <text evidence="2">The sequence shown here is derived from an EMBL/GenBank/DDBJ whole genome shotgun (WGS) entry which is preliminary data.</text>
</comment>
<sequence length="838" mass="87784">MERGFADSSDVSVALADLPSDVATDHEALYRRPGADPLPRRRTPGTVPSGGGSRSSGSAGSSGSSGGGSRSSGGGSGEEPRGELTDTGSWNAFTPRRQIEDTPMREDRTQADKGPSRPDAQDRRPAAARRTTTDGRPAATPRDAPAVDPWAEADGQESGDRWGAADGWQATDIPDDTNSARTTTVWATGSNPQVTRGAAAEWGTGANPQVRGNAATDWGTGVNPQVARGGATEWATGANAQVSSPRDGGSRAEVWESGEVVPATEGWDAEDGWEAQARREPKPEPKFGPAPPATNGRTSFGFTAGPISGNWRDDAPISVAPGKKPAKPAKASKAPKSARPAAADAGERDADFGGSHRGGEHAATGLAHHAASELAHPVRRPQLDPPRRNRPQLESAPSRPQPDDFAHLARPEQDDFAHLSRPEPDDFAHLGRQQPDDFAHLSRQQPDEFGYLSRQSDDATQISRQSGDLPRTSRQPENSTRTSRQSDDFAQLGRQRQGALSDRSDEADFSVRQYQAEAGRPVRERSAEDPYASLGSDLRGSGRSRGVAAGLDEDHIGDLVGDNAHEIRAHRAGAVGAPATAKRSPGVLFAGLALTVAVIVGGTVAGVTYFSGDDKALTSVLELGAKEKPTADRTATALIEGRTAAEFELVSAVTKVTVRSEDLGDSLYRMTTAEGSGLVPKPDLSRDKVQLQLAPGGAAGENVSDTGEVEVVLSSRIMWTLRFSGAADEQLLNLQGGKVGGISLIGGSRRTTIQLPGAAGTVPLKVTGSVDELAMTSPSGNPVRVQMKGGAKTVAAGAKTLRDVAPGSTLTPKDWATDNRYDVDTEAPVTLLSVETRD</sequence>
<evidence type="ECO:0000256" key="1">
    <source>
        <dbReference type="SAM" id="MobiDB-lite"/>
    </source>
</evidence>
<organism evidence="2 3">
    <name type="scientific">Winogradskya humida</name>
    <dbReference type="NCBI Taxonomy" id="113566"/>
    <lineage>
        <taxon>Bacteria</taxon>
        <taxon>Bacillati</taxon>
        <taxon>Actinomycetota</taxon>
        <taxon>Actinomycetes</taxon>
        <taxon>Micromonosporales</taxon>
        <taxon>Micromonosporaceae</taxon>
        <taxon>Winogradskya</taxon>
    </lineage>
</organism>
<feature type="compositionally biased region" description="Low complexity" evidence="1">
    <location>
        <begin position="128"/>
        <end position="142"/>
    </location>
</feature>
<feature type="region of interest" description="Disordered" evidence="1">
    <location>
        <begin position="1"/>
        <end position="546"/>
    </location>
</feature>
<feature type="compositionally biased region" description="Low complexity" evidence="1">
    <location>
        <begin position="533"/>
        <end position="546"/>
    </location>
</feature>
<feature type="compositionally biased region" description="Basic and acidic residues" evidence="1">
    <location>
        <begin position="23"/>
        <end position="34"/>
    </location>
</feature>
<feature type="compositionally biased region" description="Polar residues" evidence="1">
    <location>
        <begin position="458"/>
        <end position="483"/>
    </location>
</feature>
<evidence type="ECO:0000313" key="3">
    <source>
        <dbReference type="Proteomes" id="UP000603200"/>
    </source>
</evidence>
<dbReference type="RefSeq" id="WP_203842319.1">
    <property type="nucleotide sequence ID" value="NZ_BAAATV010000016.1"/>
</dbReference>
<proteinExistence type="predicted"/>